<name>A0A4Z2FJB1_9TELE</name>
<dbReference type="EMBL" id="SRLO01001153">
    <property type="protein sequence ID" value="TNN40863.1"/>
    <property type="molecule type" value="Genomic_DNA"/>
</dbReference>
<dbReference type="OrthoDB" id="8935092at2759"/>
<dbReference type="InterPro" id="IPR002870">
    <property type="entry name" value="Peptidase_M12B_N"/>
</dbReference>
<sequence>MNALINDQFIIDYRLYLYCFSSSGGDRRQRPLLEKTRPFVLVGRKRRSLAEALQDGHPDRLQCGLEVGGRLLLLDLHKNHGLLPRAPSLYYYLANGTGVTDRAHAVTHCYYHGNVRGFPDEAPARLTHDGHDVAGRLEGLAPDARLAGHDAGVADQVARHREAGPGVPQGVLPVGPELLVGILLADAGGYSF</sequence>
<gene>
    <name evidence="3" type="primary">Adam15</name>
    <name evidence="3" type="ORF">EYF80_048968</name>
</gene>
<evidence type="ECO:0000256" key="1">
    <source>
        <dbReference type="ARBA" id="ARBA00023157"/>
    </source>
</evidence>
<dbReference type="Proteomes" id="UP000314294">
    <property type="component" value="Unassembled WGS sequence"/>
</dbReference>
<comment type="caution">
    <text evidence="3">The sequence shown here is derived from an EMBL/GenBank/DDBJ whole genome shotgun (WGS) entry which is preliminary data.</text>
</comment>
<protein>
    <submittedName>
        <fullName evidence="3">Disintegrin and metalloproteinase domain-containing protein 15</fullName>
    </submittedName>
</protein>
<organism evidence="3 4">
    <name type="scientific">Liparis tanakae</name>
    <name type="common">Tanaka's snailfish</name>
    <dbReference type="NCBI Taxonomy" id="230148"/>
    <lineage>
        <taxon>Eukaryota</taxon>
        <taxon>Metazoa</taxon>
        <taxon>Chordata</taxon>
        <taxon>Craniata</taxon>
        <taxon>Vertebrata</taxon>
        <taxon>Euteleostomi</taxon>
        <taxon>Actinopterygii</taxon>
        <taxon>Neopterygii</taxon>
        <taxon>Teleostei</taxon>
        <taxon>Neoteleostei</taxon>
        <taxon>Acanthomorphata</taxon>
        <taxon>Eupercaria</taxon>
        <taxon>Perciformes</taxon>
        <taxon>Cottioidei</taxon>
        <taxon>Cottales</taxon>
        <taxon>Liparidae</taxon>
        <taxon>Liparis</taxon>
    </lineage>
</organism>
<reference evidence="3 4" key="1">
    <citation type="submission" date="2019-03" db="EMBL/GenBank/DDBJ databases">
        <title>First draft genome of Liparis tanakae, snailfish: a comprehensive survey of snailfish specific genes.</title>
        <authorList>
            <person name="Kim W."/>
            <person name="Song I."/>
            <person name="Jeong J.-H."/>
            <person name="Kim D."/>
            <person name="Kim S."/>
            <person name="Ryu S."/>
            <person name="Song J.Y."/>
            <person name="Lee S.K."/>
        </authorList>
    </citation>
    <scope>NUCLEOTIDE SEQUENCE [LARGE SCALE GENOMIC DNA]</scope>
    <source>
        <tissue evidence="3">Muscle</tissue>
    </source>
</reference>
<evidence type="ECO:0000313" key="3">
    <source>
        <dbReference type="EMBL" id="TNN40863.1"/>
    </source>
</evidence>
<proteinExistence type="predicted"/>
<dbReference type="PANTHER" id="PTHR11905">
    <property type="entry name" value="ADAM A DISINTEGRIN AND METALLOPROTEASE DOMAIN"/>
    <property type="match status" value="1"/>
</dbReference>
<dbReference type="PANTHER" id="PTHR11905:SF130">
    <property type="entry name" value="DISINTEGRIN AND METALLOPROTEINASE DOMAIN-CONTAINING PROTEIN 15"/>
    <property type="match status" value="1"/>
</dbReference>
<dbReference type="GO" id="GO:0045087">
    <property type="term" value="P:innate immune response"/>
    <property type="evidence" value="ECO:0007669"/>
    <property type="project" value="TreeGrafter"/>
</dbReference>
<dbReference type="GO" id="GO:0005615">
    <property type="term" value="C:extracellular space"/>
    <property type="evidence" value="ECO:0007669"/>
    <property type="project" value="TreeGrafter"/>
</dbReference>
<keyword evidence="4" id="KW-1185">Reference proteome</keyword>
<keyword evidence="1" id="KW-1015">Disulfide bond</keyword>
<keyword evidence="3" id="KW-0401">Integrin</keyword>
<dbReference type="Pfam" id="PF01562">
    <property type="entry name" value="Pep_M12B_propep"/>
    <property type="match status" value="1"/>
</dbReference>
<accession>A0A4Z2FJB1</accession>
<feature type="domain" description="Peptidase M12B propeptide" evidence="2">
    <location>
        <begin position="43"/>
        <end position="116"/>
    </location>
</feature>
<dbReference type="AlphaFoldDB" id="A0A4Z2FJB1"/>
<evidence type="ECO:0000259" key="2">
    <source>
        <dbReference type="Pfam" id="PF01562"/>
    </source>
</evidence>
<evidence type="ECO:0000313" key="4">
    <source>
        <dbReference type="Proteomes" id="UP000314294"/>
    </source>
</evidence>
<dbReference type="GO" id="GO:0007229">
    <property type="term" value="P:integrin-mediated signaling pathway"/>
    <property type="evidence" value="ECO:0007669"/>
    <property type="project" value="UniProtKB-KW"/>
</dbReference>
<dbReference type="GO" id="GO:0005178">
    <property type="term" value="F:integrin binding"/>
    <property type="evidence" value="ECO:0007669"/>
    <property type="project" value="TreeGrafter"/>
</dbReference>